<feature type="compositionally biased region" description="Polar residues" evidence="1">
    <location>
        <begin position="26"/>
        <end position="44"/>
    </location>
</feature>
<dbReference type="Proteomes" id="UP000466442">
    <property type="component" value="Unassembled WGS sequence"/>
</dbReference>
<keyword evidence="2" id="KW-0472">Membrane</keyword>
<proteinExistence type="predicted"/>
<feature type="compositionally biased region" description="Polar residues" evidence="1">
    <location>
        <begin position="96"/>
        <end position="106"/>
    </location>
</feature>
<evidence type="ECO:0000313" key="3">
    <source>
        <dbReference type="EMBL" id="KAF6213015.1"/>
    </source>
</evidence>
<keyword evidence="4" id="KW-1185">Reference proteome</keyword>
<comment type="caution">
    <text evidence="3">The sequence shown here is derived from an EMBL/GenBank/DDBJ whole genome shotgun (WGS) entry which is preliminary data.</text>
</comment>
<dbReference type="EMBL" id="WIXP02000003">
    <property type="protein sequence ID" value="KAF6213015.1"/>
    <property type="molecule type" value="Genomic_DNA"/>
</dbReference>
<reference evidence="3" key="1">
    <citation type="journal article" date="2021" name="Mol. Ecol. Resour.">
        <title>Apolygus lucorum genome provides insights into omnivorousness and mesophyll feeding.</title>
        <authorList>
            <person name="Liu Y."/>
            <person name="Liu H."/>
            <person name="Wang H."/>
            <person name="Huang T."/>
            <person name="Liu B."/>
            <person name="Yang B."/>
            <person name="Yin L."/>
            <person name="Li B."/>
            <person name="Zhang Y."/>
            <person name="Zhang S."/>
            <person name="Jiang F."/>
            <person name="Zhang X."/>
            <person name="Ren Y."/>
            <person name="Wang B."/>
            <person name="Wang S."/>
            <person name="Lu Y."/>
            <person name="Wu K."/>
            <person name="Fan W."/>
            <person name="Wang G."/>
        </authorList>
    </citation>
    <scope>NUCLEOTIDE SEQUENCE</scope>
    <source>
        <strain evidence="3">12Hb</strain>
    </source>
</reference>
<sequence>MSGVSRCFGYSRGPAFGDQPAYSPYQRYSHQSIKNRYHPTTYSKESSEEEMPAANMPAPQVVPQIQYAYQGGDGFSHPDDQDQGVQIYQGEVLNHVRQQPSSSSAITPRPHPVYQQQLKPQGGQPAQPEIPQQSPQGLPPQVFPPPGHNLQEITYDPHHGYVNDHGYPDHGYPEHHGFDGYHYPHPVHHPPPPPQKSKASQSAYAYYYIGRHLWYVPLYFSIYFIAYVGLLVLKSIARHKVLLPQLSENAALAAAAGNRRQIHENFALRSIEEGKQKYYMR</sequence>
<evidence type="ECO:0000256" key="2">
    <source>
        <dbReference type="SAM" id="Phobius"/>
    </source>
</evidence>
<keyword evidence="2" id="KW-1133">Transmembrane helix</keyword>
<evidence type="ECO:0000256" key="1">
    <source>
        <dbReference type="SAM" id="MobiDB-lite"/>
    </source>
</evidence>
<name>A0A6A4JSQ2_APOLU</name>
<accession>A0A6A4JSQ2</accession>
<gene>
    <name evidence="3" type="ORF">GE061_010729</name>
</gene>
<dbReference type="AlphaFoldDB" id="A0A6A4JSQ2"/>
<feature type="compositionally biased region" description="Pro residues" evidence="1">
    <location>
        <begin position="137"/>
        <end position="147"/>
    </location>
</feature>
<feature type="region of interest" description="Disordered" evidence="1">
    <location>
        <begin position="1"/>
        <end position="58"/>
    </location>
</feature>
<dbReference type="OrthoDB" id="8194095at2759"/>
<protein>
    <submittedName>
        <fullName evidence="3">Uncharacterized protein</fullName>
    </submittedName>
</protein>
<keyword evidence="2" id="KW-0812">Transmembrane</keyword>
<feature type="transmembrane region" description="Helical" evidence="2">
    <location>
        <begin position="213"/>
        <end position="233"/>
    </location>
</feature>
<evidence type="ECO:0000313" key="4">
    <source>
        <dbReference type="Proteomes" id="UP000466442"/>
    </source>
</evidence>
<feature type="region of interest" description="Disordered" evidence="1">
    <location>
        <begin position="96"/>
        <end position="150"/>
    </location>
</feature>
<organism evidence="3 4">
    <name type="scientific">Apolygus lucorum</name>
    <name type="common">Small green plant bug</name>
    <name type="synonym">Lygocoris lucorum</name>
    <dbReference type="NCBI Taxonomy" id="248454"/>
    <lineage>
        <taxon>Eukaryota</taxon>
        <taxon>Metazoa</taxon>
        <taxon>Ecdysozoa</taxon>
        <taxon>Arthropoda</taxon>
        <taxon>Hexapoda</taxon>
        <taxon>Insecta</taxon>
        <taxon>Pterygota</taxon>
        <taxon>Neoptera</taxon>
        <taxon>Paraneoptera</taxon>
        <taxon>Hemiptera</taxon>
        <taxon>Heteroptera</taxon>
        <taxon>Panheteroptera</taxon>
        <taxon>Cimicomorpha</taxon>
        <taxon>Miridae</taxon>
        <taxon>Mirini</taxon>
        <taxon>Apolygus</taxon>
    </lineage>
</organism>